<gene>
    <name evidence="1" type="ORF">A2946_03560</name>
</gene>
<reference evidence="1 2" key="1">
    <citation type="journal article" date="2016" name="Nat. Commun.">
        <title>Thousands of microbial genomes shed light on interconnected biogeochemical processes in an aquifer system.</title>
        <authorList>
            <person name="Anantharaman K."/>
            <person name="Brown C.T."/>
            <person name="Hug L.A."/>
            <person name="Sharon I."/>
            <person name="Castelle C.J."/>
            <person name="Probst A.J."/>
            <person name="Thomas B.C."/>
            <person name="Singh A."/>
            <person name="Wilkins M.J."/>
            <person name="Karaoz U."/>
            <person name="Brodie E.L."/>
            <person name="Williams K.H."/>
            <person name="Hubbard S.S."/>
            <person name="Banfield J.F."/>
        </authorList>
    </citation>
    <scope>NUCLEOTIDE SEQUENCE [LARGE SCALE GENOMIC DNA]</scope>
</reference>
<evidence type="ECO:0008006" key="3">
    <source>
        <dbReference type="Google" id="ProtNLM"/>
    </source>
</evidence>
<protein>
    <recommendedName>
        <fullName evidence="3">General secretion pathway GspH domain-containing protein</fullName>
    </recommendedName>
</protein>
<evidence type="ECO:0000313" key="2">
    <source>
        <dbReference type="Proteomes" id="UP000178348"/>
    </source>
</evidence>
<evidence type="ECO:0000313" key="1">
    <source>
        <dbReference type="EMBL" id="OGZ01958.1"/>
    </source>
</evidence>
<dbReference type="EMBL" id="MHLB01000026">
    <property type="protein sequence ID" value="OGZ01958.1"/>
    <property type="molecule type" value="Genomic_DNA"/>
</dbReference>
<accession>A0A1G2CND2</accession>
<proteinExistence type="predicted"/>
<comment type="caution">
    <text evidence="1">The sequence shown here is derived from an EMBL/GenBank/DDBJ whole genome shotgun (WGS) entry which is preliminary data.</text>
</comment>
<dbReference type="InterPro" id="IPR045584">
    <property type="entry name" value="Pilin-like"/>
</dbReference>
<organism evidence="1 2">
    <name type="scientific">Candidatus Liptonbacteria bacterium RIFCSPLOWO2_01_FULL_53_13</name>
    <dbReference type="NCBI Taxonomy" id="1798651"/>
    <lineage>
        <taxon>Bacteria</taxon>
        <taxon>Candidatus Liptoniibacteriota</taxon>
    </lineage>
</organism>
<dbReference type="AlphaFoldDB" id="A0A1G2CND2"/>
<dbReference type="Proteomes" id="UP000178348">
    <property type="component" value="Unassembled WGS sequence"/>
</dbReference>
<name>A0A1G2CND2_9BACT</name>
<dbReference type="SUPFAM" id="SSF54523">
    <property type="entry name" value="Pili subunits"/>
    <property type="match status" value="1"/>
</dbReference>
<sequence>MRKGITIIEIVVAIALAAVIFGLGVAALNPGGQLASARNSQRTAHVNALVNAIRANITDNRTGAFLCAGTGDIPTSSKKMAVGQGNYDIAPCLVPVYLFAMPFDPSATNARYASNADYDTGYFVIKNASTGQVTVSAPSAELGKTISVIR</sequence>